<organism evidence="1 2">
    <name type="scientific">Acrobeloides nanus</name>
    <dbReference type="NCBI Taxonomy" id="290746"/>
    <lineage>
        <taxon>Eukaryota</taxon>
        <taxon>Metazoa</taxon>
        <taxon>Ecdysozoa</taxon>
        <taxon>Nematoda</taxon>
        <taxon>Chromadorea</taxon>
        <taxon>Rhabditida</taxon>
        <taxon>Tylenchina</taxon>
        <taxon>Cephalobomorpha</taxon>
        <taxon>Cephaloboidea</taxon>
        <taxon>Cephalobidae</taxon>
        <taxon>Acrobeloides</taxon>
    </lineage>
</organism>
<dbReference type="WBParaSite" id="ACRNAN_Path_494.g1852.t1">
    <property type="protein sequence ID" value="ACRNAN_Path_494.g1852.t1"/>
    <property type="gene ID" value="ACRNAN_Path_494.g1852"/>
</dbReference>
<accession>A0A914C7D4</accession>
<sequence>MNDLCYACMRTEGVNEAITTSPAACGGTNAQCLAHCQTICRSGACDTTNGCECTTCPAQSTTCPDQGTCNNFCTGINCRGGICTSANLCNCIFCVIPSSG</sequence>
<protein>
    <submittedName>
        <fullName evidence="2">Uncharacterized protein</fullName>
    </submittedName>
</protein>
<dbReference type="AlphaFoldDB" id="A0A914C7D4"/>
<reference evidence="2" key="1">
    <citation type="submission" date="2022-11" db="UniProtKB">
        <authorList>
            <consortium name="WormBaseParasite"/>
        </authorList>
    </citation>
    <scope>IDENTIFICATION</scope>
</reference>
<dbReference type="Proteomes" id="UP000887540">
    <property type="component" value="Unplaced"/>
</dbReference>
<proteinExistence type="predicted"/>
<evidence type="ECO:0000313" key="1">
    <source>
        <dbReference type="Proteomes" id="UP000887540"/>
    </source>
</evidence>
<keyword evidence="1" id="KW-1185">Reference proteome</keyword>
<evidence type="ECO:0000313" key="2">
    <source>
        <dbReference type="WBParaSite" id="ACRNAN_Path_494.g1852.t1"/>
    </source>
</evidence>
<name>A0A914C7D4_9BILA</name>